<keyword evidence="1" id="KW-0963">Cytoplasm</keyword>
<dbReference type="PANTHER" id="PTHR38683:SF1">
    <property type="entry name" value="CHORISMATE PYRUVATE-LYASE"/>
    <property type="match status" value="1"/>
</dbReference>
<evidence type="ECO:0000256" key="1">
    <source>
        <dbReference type="ARBA" id="ARBA00022490"/>
    </source>
</evidence>
<keyword evidence="3" id="KW-0456">Lyase</keyword>
<organism evidence="4">
    <name type="scientific">marine metagenome</name>
    <dbReference type="NCBI Taxonomy" id="408172"/>
    <lineage>
        <taxon>unclassified sequences</taxon>
        <taxon>metagenomes</taxon>
        <taxon>ecological metagenomes</taxon>
    </lineage>
</organism>
<dbReference type="HAMAP" id="MF_01632">
    <property type="entry name" value="UbiC"/>
    <property type="match status" value="1"/>
</dbReference>
<evidence type="ECO:0000313" key="4">
    <source>
        <dbReference type="EMBL" id="SVA17096.1"/>
    </source>
</evidence>
<dbReference type="GO" id="GO:0005829">
    <property type="term" value="C:cytosol"/>
    <property type="evidence" value="ECO:0007669"/>
    <property type="project" value="TreeGrafter"/>
</dbReference>
<dbReference type="GO" id="GO:0008813">
    <property type="term" value="F:chorismate lyase activity"/>
    <property type="evidence" value="ECO:0007669"/>
    <property type="project" value="InterPro"/>
</dbReference>
<dbReference type="InterPro" id="IPR007440">
    <property type="entry name" value="Chorismate--pyruvate_lyase"/>
</dbReference>
<dbReference type="PANTHER" id="PTHR38683">
    <property type="entry name" value="CHORISMATE PYRUVATE-LYASE"/>
    <property type="match status" value="1"/>
</dbReference>
<accession>A0A381TLY2</accession>
<dbReference type="GO" id="GO:0006744">
    <property type="term" value="P:ubiquinone biosynthetic process"/>
    <property type="evidence" value="ECO:0007669"/>
    <property type="project" value="UniProtKB-KW"/>
</dbReference>
<evidence type="ECO:0008006" key="5">
    <source>
        <dbReference type="Google" id="ProtNLM"/>
    </source>
</evidence>
<dbReference type="EMBL" id="UINC01004822">
    <property type="protein sequence ID" value="SVA17096.1"/>
    <property type="molecule type" value="Genomic_DNA"/>
</dbReference>
<dbReference type="InterPro" id="IPR028978">
    <property type="entry name" value="Chorismate_lyase_/UTRA_dom_sf"/>
</dbReference>
<protein>
    <recommendedName>
        <fullName evidence="5">Chorismate lyase</fullName>
    </recommendedName>
</protein>
<evidence type="ECO:0000256" key="2">
    <source>
        <dbReference type="ARBA" id="ARBA00022688"/>
    </source>
</evidence>
<proteinExistence type="inferred from homology"/>
<dbReference type="Gene3D" id="3.40.1410.10">
    <property type="entry name" value="Chorismate lyase-like"/>
    <property type="match status" value="1"/>
</dbReference>
<gene>
    <name evidence="4" type="ORF">METZ01_LOCUS69950</name>
</gene>
<name>A0A381TLY2_9ZZZZ</name>
<keyword evidence="2" id="KW-0831">Ubiquinone biosynthesis</keyword>
<dbReference type="Pfam" id="PF04345">
    <property type="entry name" value="Chor_lyase"/>
    <property type="match status" value="1"/>
</dbReference>
<sequence>MFNPDKFQWRPFSVNENIPEHVIVWLLDNQSLTAKLRNKYDDFCVNVLSQQENNPYQCELKLLDINKKNVIIVREVELIGNSQAVVFARSVIPKTPDTEDILAIGSKPLGEILFNDQTIKRGHLEVGKYSNTWARRSTFTIAKTKLLVSEIFLEHLYA</sequence>
<dbReference type="SUPFAM" id="SSF64288">
    <property type="entry name" value="Chorismate lyase-like"/>
    <property type="match status" value="1"/>
</dbReference>
<evidence type="ECO:0000256" key="3">
    <source>
        <dbReference type="ARBA" id="ARBA00023239"/>
    </source>
</evidence>
<dbReference type="AlphaFoldDB" id="A0A381TLY2"/>
<reference evidence="4" key="1">
    <citation type="submission" date="2018-05" db="EMBL/GenBank/DDBJ databases">
        <authorList>
            <person name="Lanie J.A."/>
            <person name="Ng W.-L."/>
            <person name="Kazmierczak K.M."/>
            <person name="Andrzejewski T.M."/>
            <person name="Davidsen T.M."/>
            <person name="Wayne K.J."/>
            <person name="Tettelin H."/>
            <person name="Glass J.I."/>
            <person name="Rusch D."/>
            <person name="Podicherti R."/>
            <person name="Tsui H.-C.T."/>
            <person name="Winkler M.E."/>
        </authorList>
    </citation>
    <scope>NUCLEOTIDE SEQUENCE</scope>
</reference>